<feature type="region of interest" description="Disordered" evidence="1">
    <location>
        <begin position="1"/>
        <end position="50"/>
    </location>
</feature>
<evidence type="ECO:0000313" key="4">
    <source>
        <dbReference type="Proteomes" id="UP000660729"/>
    </source>
</evidence>
<gene>
    <name evidence="3" type="ORF">HII31_06241</name>
</gene>
<reference evidence="3" key="1">
    <citation type="submission" date="2020-04" db="EMBL/GenBank/DDBJ databases">
        <title>Draft genome resource of the tomato pathogen Pseudocercospora fuligena.</title>
        <authorList>
            <person name="Zaccaron A."/>
        </authorList>
    </citation>
    <scope>NUCLEOTIDE SEQUENCE</scope>
    <source>
        <strain evidence="3">PF001</strain>
    </source>
</reference>
<evidence type="ECO:0000313" key="3">
    <source>
        <dbReference type="EMBL" id="KAF7192209.1"/>
    </source>
</evidence>
<organism evidence="3 4">
    <name type="scientific">Pseudocercospora fuligena</name>
    <dbReference type="NCBI Taxonomy" id="685502"/>
    <lineage>
        <taxon>Eukaryota</taxon>
        <taxon>Fungi</taxon>
        <taxon>Dikarya</taxon>
        <taxon>Ascomycota</taxon>
        <taxon>Pezizomycotina</taxon>
        <taxon>Dothideomycetes</taxon>
        <taxon>Dothideomycetidae</taxon>
        <taxon>Mycosphaerellales</taxon>
        <taxon>Mycosphaerellaceae</taxon>
        <taxon>Pseudocercospora</taxon>
    </lineage>
</organism>
<sequence length="317" mass="35704">MQKLIHKAKEWRKRRRERRSISKSNKRESSIRPQTKDSRLTTNTAEPEDANTVQISSNYHTQEQSALFATLPGEIRVLIWSYALAPTLRSDASNGTAPTIAAPTQSNGLNATGATDAAINEAGTKEPRCHTSLLLTCRRIYSEASHLGLEQAEPIFNLFYPDRDTMDHHLVHLFAGQTVMTLVELDVFLRSLTSENRRLMKGVRLRSNWVWLCERKFFNTFAVARGCWPKRLVVEISGSGNNGDLRLEKGVGDQMLRQALDAGARELVVEVVGGKGEGLRQGLAIDEDEWDFVGEESLTRRSEGEMTIVKRLRWKLA</sequence>
<evidence type="ECO:0000259" key="2">
    <source>
        <dbReference type="Pfam" id="PF24864"/>
    </source>
</evidence>
<feature type="compositionally biased region" description="Basic residues" evidence="1">
    <location>
        <begin position="1"/>
        <end position="18"/>
    </location>
</feature>
<evidence type="ECO:0000256" key="1">
    <source>
        <dbReference type="SAM" id="MobiDB-lite"/>
    </source>
</evidence>
<name>A0A8H6VLA0_9PEZI</name>
<dbReference type="EMBL" id="JABCIY010000148">
    <property type="protein sequence ID" value="KAF7192209.1"/>
    <property type="molecule type" value="Genomic_DNA"/>
</dbReference>
<keyword evidence="4" id="KW-1185">Reference proteome</keyword>
<dbReference type="Proteomes" id="UP000660729">
    <property type="component" value="Unassembled WGS sequence"/>
</dbReference>
<dbReference type="Pfam" id="PF24864">
    <property type="entry name" value="DUF7730"/>
    <property type="match status" value="1"/>
</dbReference>
<comment type="caution">
    <text evidence="3">The sequence shown here is derived from an EMBL/GenBank/DDBJ whole genome shotgun (WGS) entry which is preliminary data.</text>
</comment>
<protein>
    <recommendedName>
        <fullName evidence="2">DUF7730 domain-containing protein</fullName>
    </recommendedName>
</protein>
<dbReference type="PANTHER" id="PTHR38790">
    <property type="entry name" value="2EXR DOMAIN-CONTAINING PROTEIN-RELATED"/>
    <property type="match status" value="1"/>
</dbReference>
<dbReference type="InterPro" id="IPR056632">
    <property type="entry name" value="DUF7730"/>
</dbReference>
<feature type="compositionally biased region" description="Basic and acidic residues" evidence="1">
    <location>
        <begin position="25"/>
        <end position="39"/>
    </location>
</feature>
<proteinExistence type="predicted"/>
<accession>A0A8H6VLA0</accession>
<feature type="domain" description="DUF7730" evidence="2">
    <location>
        <begin position="60"/>
        <end position="145"/>
    </location>
</feature>
<dbReference type="OrthoDB" id="4757095at2759"/>
<dbReference type="AlphaFoldDB" id="A0A8H6VLA0"/>
<feature type="compositionally biased region" description="Polar residues" evidence="1">
    <location>
        <begin position="40"/>
        <end position="50"/>
    </location>
</feature>